<keyword evidence="2 3" id="KW-0067">ATP-binding</keyword>
<dbReference type="EMBL" id="VMSO01000018">
    <property type="protein sequence ID" value="KAA8500738.1"/>
    <property type="molecule type" value="Genomic_DNA"/>
</dbReference>
<dbReference type="OrthoDB" id="9812943at2"/>
<keyword evidence="3" id="KW-0173">Coenzyme A biosynthesis</keyword>
<dbReference type="NCBIfam" id="TIGR00152">
    <property type="entry name" value="dephospho-CoA kinase"/>
    <property type="match status" value="1"/>
</dbReference>
<evidence type="ECO:0000256" key="4">
    <source>
        <dbReference type="NCBIfam" id="TIGR00152"/>
    </source>
</evidence>
<comment type="catalytic activity">
    <reaction evidence="3">
        <text>3'-dephospho-CoA + ATP = ADP + CoA + H(+)</text>
        <dbReference type="Rhea" id="RHEA:18245"/>
        <dbReference type="ChEBI" id="CHEBI:15378"/>
        <dbReference type="ChEBI" id="CHEBI:30616"/>
        <dbReference type="ChEBI" id="CHEBI:57287"/>
        <dbReference type="ChEBI" id="CHEBI:57328"/>
        <dbReference type="ChEBI" id="CHEBI:456216"/>
        <dbReference type="EC" id="2.7.1.24"/>
    </reaction>
</comment>
<dbReference type="PANTHER" id="PTHR10695:SF46">
    <property type="entry name" value="BIFUNCTIONAL COENZYME A SYNTHASE-RELATED"/>
    <property type="match status" value="1"/>
</dbReference>
<evidence type="ECO:0000256" key="3">
    <source>
        <dbReference type="HAMAP-Rule" id="MF_00376"/>
    </source>
</evidence>
<dbReference type="PANTHER" id="PTHR10695">
    <property type="entry name" value="DEPHOSPHO-COA KINASE-RELATED"/>
    <property type="match status" value="1"/>
</dbReference>
<dbReference type="GO" id="GO:0005524">
    <property type="term" value="F:ATP binding"/>
    <property type="evidence" value="ECO:0007669"/>
    <property type="project" value="UniProtKB-UniRule"/>
</dbReference>
<dbReference type="EC" id="2.7.1.24" evidence="3 4"/>
<evidence type="ECO:0000256" key="1">
    <source>
        <dbReference type="ARBA" id="ARBA00022741"/>
    </source>
</evidence>
<keyword evidence="3 5" id="KW-0808">Transferase</keyword>
<organism evidence="5 6">
    <name type="scientific">Mediterraneibacter catenae</name>
    <dbReference type="NCBI Taxonomy" id="2594882"/>
    <lineage>
        <taxon>Bacteria</taxon>
        <taxon>Bacillati</taxon>
        <taxon>Bacillota</taxon>
        <taxon>Clostridia</taxon>
        <taxon>Lachnospirales</taxon>
        <taxon>Lachnospiraceae</taxon>
        <taxon>Mediterraneibacter</taxon>
    </lineage>
</organism>
<dbReference type="GO" id="GO:0015937">
    <property type="term" value="P:coenzyme A biosynthetic process"/>
    <property type="evidence" value="ECO:0007669"/>
    <property type="project" value="UniProtKB-UniRule"/>
</dbReference>
<dbReference type="Gene3D" id="3.40.50.300">
    <property type="entry name" value="P-loop containing nucleotide triphosphate hydrolases"/>
    <property type="match status" value="1"/>
</dbReference>
<keyword evidence="6" id="KW-1185">Reference proteome</keyword>
<comment type="caution">
    <text evidence="5">The sequence shown here is derived from an EMBL/GenBank/DDBJ whole genome shotgun (WGS) entry which is preliminary data.</text>
</comment>
<accession>A0A5M9HVI9</accession>
<dbReference type="GO" id="GO:0004140">
    <property type="term" value="F:dephospho-CoA kinase activity"/>
    <property type="evidence" value="ECO:0007669"/>
    <property type="project" value="UniProtKB-UniRule"/>
</dbReference>
<dbReference type="Proteomes" id="UP000322025">
    <property type="component" value="Unassembled WGS sequence"/>
</dbReference>
<name>A0A5M9HVI9_9FIRM</name>
<dbReference type="AlphaFoldDB" id="A0A5M9HVI9"/>
<dbReference type="SUPFAM" id="SSF52540">
    <property type="entry name" value="P-loop containing nucleoside triphosphate hydrolases"/>
    <property type="match status" value="1"/>
</dbReference>
<keyword evidence="3 5" id="KW-0418">Kinase</keyword>
<comment type="similarity">
    <text evidence="3">Belongs to the CoaE family.</text>
</comment>
<protein>
    <recommendedName>
        <fullName evidence="3 4">Dephospho-CoA kinase</fullName>
        <ecNumber evidence="3 4">2.7.1.24</ecNumber>
    </recommendedName>
    <alternativeName>
        <fullName evidence="3">Dephosphocoenzyme A kinase</fullName>
    </alternativeName>
</protein>
<evidence type="ECO:0000313" key="5">
    <source>
        <dbReference type="EMBL" id="KAA8500738.1"/>
    </source>
</evidence>
<evidence type="ECO:0000256" key="2">
    <source>
        <dbReference type="ARBA" id="ARBA00022840"/>
    </source>
</evidence>
<dbReference type="GO" id="GO:0005737">
    <property type="term" value="C:cytoplasm"/>
    <property type="evidence" value="ECO:0007669"/>
    <property type="project" value="UniProtKB-SubCell"/>
</dbReference>
<dbReference type="Pfam" id="PF01121">
    <property type="entry name" value="CoaE"/>
    <property type="match status" value="1"/>
</dbReference>
<comment type="subcellular location">
    <subcellularLocation>
        <location evidence="3">Cytoplasm</location>
    </subcellularLocation>
</comment>
<gene>
    <name evidence="3" type="primary">coaE</name>
    <name evidence="5" type="ORF">FNY66_12115</name>
</gene>
<comment type="function">
    <text evidence="3">Catalyzes the phosphorylation of the 3'-hydroxyl group of dephosphocoenzyme A to form coenzyme A.</text>
</comment>
<keyword evidence="1 3" id="KW-0547">Nucleotide-binding</keyword>
<sequence length="194" mass="21783">MEVLGITGGVGSGKSMVLEYLEEAYGAFVCQMDETARNLQRKGTRCFERIVEVFGPEILDSRGELDRAALGSIVFASAEKLRQLNGIVHPEVIREVDFDIRKKAAEGVRLYVVEAALLPDVGKELCDEIWYIYADENVRRDRLKAARGYTDNKISQMIASQPEEERFRSVCSVVIDNSGDFEDTKKQIGDNLQL</sequence>
<dbReference type="HAMAP" id="MF_00376">
    <property type="entry name" value="Dephospho_CoA_kinase"/>
    <property type="match status" value="1"/>
</dbReference>
<reference evidence="5" key="1">
    <citation type="submission" date="2019-07" db="EMBL/GenBank/DDBJ databases">
        <authorList>
            <person name="Wongkuna S."/>
            <person name="Scaria J."/>
        </authorList>
    </citation>
    <scope>NUCLEOTIDE SEQUENCE [LARGE SCALE GENOMIC DNA]</scope>
    <source>
        <strain evidence="5">SW178</strain>
    </source>
</reference>
<dbReference type="UniPathway" id="UPA00241">
    <property type="reaction ID" value="UER00356"/>
</dbReference>
<dbReference type="PROSITE" id="PS51219">
    <property type="entry name" value="DPCK"/>
    <property type="match status" value="1"/>
</dbReference>
<comment type="pathway">
    <text evidence="3">Cofactor biosynthesis; coenzyme A biosynthesis; CoA from (R)-pantothenate: step 5/5.</text>
</comment>
<dbReference type="CDD" id="cd02022">
    <property type="entry name" value="DPCK"/>
    <property type="match status" value="1"/>
</dbReference>
<dbReference type="RefSeq" id="WP_087152068.1">
    <property type="nucleotide sequence ID" value="NZ_VMSO01000018.1"/>
</dbReference>
<dbReference type="InterPro" id="IPR027417">
    <property type="entry name" value="P-loop_NTPase"/>
</dbReference>
<evidence type="ECO:0000313" key="6">
    <source>
        <dbReference type="Proteomes" id="UP000322025"/>
    </source>
</evidence>
<feature type="binding site" evidence="3">
    <location>
        <begin position="11"/>
        <end position="16"/>
    </location>
    <ligand>
        <name>ATP</name>
        <dbReference type="ChEBI" id="CHEBI:30616"/>
    </ligand>
</feature>
<keyword evidence="3" id="KW-0963">Cytoplasm</keyword>
<dbReference type="InterPro" id="IPR001977">
    <property type="entry name" value="Depp_CoAkinase"/>
</dbReference>
<proteinExistence type="inferred from homology"/>